<evidence type="ECO:0000256" key="3">
    <source>
        <dbReference type="SAM" id="MobiDB-lite"/>
    </source>
</evidence>
<gene>
    <name evidence="5" type="ORF">OsJ_12040</name>
</gene>
<dbReference type="PROSITE" id="PS51649">
    <property type="entry name" value="NPH3"/>
    <property type="match status" value="1"/>
</dbReference>
<dbReference type="GO" id="GO:0016567">
    <property type="term" value="P:protein ubiquitination"/>
    <property type="evidence" value="ECO:0007669"/>
    <property type="project" value="UniProtKB-UniPathway"/>
</dbReference>
<sequence>MSKSARKRLCRVLNCRKLLDKACMHAAQNELLLLRMVVQVLFLKHARAAAVAGRHAAATELPSNIKALPQSKTQVAGGRHGPRGRAAAPRARRRRVAGGRLERGGPAAHGVQDRHAADEAGGGRPRRRR</sequence>
<feature type="region of interest" description="Disordered" evidence="3">
    <location>
        <begin position="63"/>
        <end position="129"/>
    </location>
</feature>
<dbReference type="AlphaFoldDB" id="B9FA76"/>
<organism evidence="5">
    <name type="scientific">Oryza sativa subsp. japonica</name>
    <name type="common">Rice</name>
    <dbReference type="NCBI Taxonomy" id="39947"/>
    <lineage>
        <taxon>Eukaryota</taxon>
        <taxon>Viridiplantae</taxon>
        <taxon>Streptophyta</taxon>
        <taxon>Embryophyta</taxon>
        <taxon>Tracheophyta</taxon>
        <taxon>Spermatophyta</taxon>
        <taxon>Magnoliopsida</taxon>
        <taxon>Liliopsida</taxon>
        <taxon>Poales</taxon>
        <taxon>Poaceae</taxon>
        <taxon>BOP clade</taxon>
        <taxon>Oryzoideae</taxon>
        <taxon>Oryzeae</taxon>
        <taxon>Oryzinae</taxon>
        <taxon>Oryza</taxon>
        <taxon>Oryza sativa</taxon>
    </lineage>
</organism>
<reference evidence="5" key="1">
    <citation type="journal article" date="2005" name="PLoS Biol.">
        <title>The genomes of Oryza sativa: a history of duplications.</title>
        <authorList>
            <person name="Yu J."/>
            <person name="Wang J."/>
            <person name="Lin W."/>
            <person name="Li S."/>
            <person name="Li H."/>
            <person name="Zhou J."/>
            <person name="Ni P."/>
            <person name="Dong W."/>
            <person name="Hu S."/>
            <person name="Zeng C."/>
            <person name="Zhang J."/>
            <person name="Zhang Y."/>
            <person name="Li R."/>
            <person name="Xu Z."/>
            <person name="Li S."/>
            <person name="Li X."/>
            <person name="Zheng H."/>
            <person name="Cong L."/>
            <person name="Lin L."/>
            <person name="Yin J."/>
            <person name="Geng J."/>
            <person name="Li G."/>
            <person name="Shi J."/>
            <person name="Liu J."/>
            <person name="Lv H."/>
            <person name="Li J."/>
            <person name="Wang J."/>
            <person name="Deng Y."/>
            <person name="Ran L."/>
            <person name="Shi X."/>
            <person name="Wang X."/>
            <person name="Wu Q."/>
            <person name="Li C."/>
            <person name="Ren X."/>
            <person name="Wang J."/>
            <person name="Wang X."/>
            <person name="Li D."/>
            <person name="Liu D."/>
            <person name="Zhang X."/>
            <person name="Ji Z."/>
            <person name="Zhao W."/>
            <person name="Sun Y."/>
            <person name="Zhang Z."/>
            <person name="Bao J."/>
            <person name="Han Y."/>
            <person name="Dong L."/>
            <person name="Ji J."/>
            <person name="Chen P."/>
            <person name="Wu S."/>
            <person name="Liu J."/>
            <person name="Xiao Y."/>
            <person name="Bu D."/>
            <person name="Tan J."/>
            <person name="Yang L."/>
            <person name="Ye C."/>
            <person name="Zhang J."/>
            <person name="Xu J."/>
            <person name="Zhou Y."/>
            <person name="Yu Y."/>
            <person name="Zhang B."/>
            <person name="Zhuang S."/>
            <person name="Wei H."/>
            <person name="Liu B."/>
            <person name="Lei M."/>
            <person name="Yu H."/>
            <person name="Li Y."/>
            <person name="Xu H."/>
            <person name="Wei S."/>
            <person name="He X."/>
            <person name="Fang L."/>
            <person name="Zhang Z."/>
            <person name="Zhang Y."/>
            <person name="Huang X."/>
            <person name="Su Z."/>
            <person name="Tong W."/>
            <person name="Li J."/>
            <person name="Tong Z."/>
            <person name="Li S."/>
            <person name="Ye J."/>
            <person name="Wang L."/>
            <person name="Fang L."/>
            <person name="Lei T."/>
            <person name="Chen C."/>
            <person name="Chen H."/>
            <person name="Xu Z."/>
            <person name="Li H."/>
            <person name="Huang H."/>
            <person name="Zhang F."/>
            <person name="Xu H."/>
            <person name="Li N."/>
            <person name="Zhao C."/>
            <person name="Li S."/>
            <person name="Dong L."/>
            <person name="Huang Y."/>
            <person name="Li L."/>
            <person name="Xi Y."/>
            <person name="Qi Q."/>
            <person name="Li W."/>
            <person name="Zhang B."/>
            <person name="Hu W."/>
            <person name="Zhang Y."/>
            <person name="Tian X."/>
            <person name="Jiao Y."/>
            <person name="Liang X."/>
            <person name="Jin J."/>
            <person name="Gao L."/>
            <person name="Zheng W."/>
            <person name="Hao B."/>
            <person name="Liu S."/>
            <person name="Wang W."/>
            <person name="Yuan L."/>
            <person name="Cao M."/>
            <person name="McDermott J."/>
            <person name="Samudrala R."/>
            <person name="Wang J."/>
            <person name="Wong G.K."/>
            <person name="Yang H."/>
        </authorList>
    </citation>
    <scope>NUCLEOTIDE SEQUENCE [LARGE SCALE GENOMIC DNA]</scope>
</reference>
<evidence type="ECO:0000313" key="5">
    <source>
        <dbReference type="EMBL" id="EEE59654.1"/>
    </source>
</evidence>
<evidence type="ECO:0000256" key="2">
    <source>
        <dbReference type="PROSITE-ProRule" id="PRU00982"/>
    </source>
</evidence>
<proteinExistence type="inferred from homology"/>
<dbReference type="PANTHER" id="PTHR32370">
    <property type="entry name" value="OS12G0117600 PROTEIN"/>
    <property type="match status" value="1"/>
</dbReference>
<protein>
    <recommendedName>
        <fullName evidence="4">NPH3 domain-containing protein</fullName>
    </recommendedName>
</protein>
<dbReference type="InterPro" id="IPR027356">
    <property type="entry name" value="NPH3_dom"/>
</dbReference>
<evidence type="ECO:0000256" key="1">
    <source>
        <dbReference type="ARBA" id="ARBA00022786"/>
    </source>
</evidence>
<dbReference type="Proteomes" id="UP000007752">
    <property type="component" value="Chromosome 3"/>
</dbReference>
<dbReference type="InterPro" id="IPR043454">
    <property type="entry name" value="NPH3/RPT2-like"/>
</dbReference>
<dbReference type="EMBL" id="CM000140">
    <property type="protein sequence ID" value="EEE59654.1"/>
    <property type="molecule type" value="Genomic_DNA"/>
</dbReference>
<comment type="similarity">
    <text evidence="2">Belongs to the NPH3 family.</text>
</comment>
<keyword evidence="1" id="KW-0833">Ubl conjugation pathway</keyword>
<evidence type="ECO:0000259" key="4">
    <source>
        <dbReference type="PROSITE" id="PS51649"/>
    </source>
</evidence>
<feature type="domain" description="NPH3" evidence="4">
    <location>
        <begin position="1"/>
        <end position="47"/>
    </location>
</feature>
<dbReference type="UniPathway" id="UPA00143"/>
<name>B9FA76_ORYSJ</name>
<accession>B9FA76</accession>
<reference evidence="5" key="2">
    <citation type="submission" date="2008-12" db="EMBL/GenBank/DDBJ databases">
        <title>Improved gene annotation of the rice (Oryza sativa) genomes.</title>
        <authorList>
            <person name="Wang J."/>
            <person name="Li R."/>
            <person name="Fan W."/>
            <person name="Huang Q."/>
            <person name="Zhang J."/>
            <person name="Zhou Y."/>
            <person name="Hu Y."/>
            <person name="Zi S."/>
            <person name="Li J."/>
            <person name="Ni P."/>
            <person name="Zheng H."/>
            <person name="Zhang Y."/>
            <person name="Zhao M."/>
            <person name="Hao Q."/>
            <person name="McDermott J."/>
            <person name="Samudrala R."/>
            <person name="Kristiansen K."/>
            <person name="Wong G.K.-S."/>
        </authorList>
    </citation>
    <scope>NUCLEOTIDE SEQUENCE</scope>
</reference>